<reference evidence="3" key="1">
    <citation type="submission" date="2019-08" db="EMBL/GenBank/DDBJ databases">
        <title>Complete Genome Sequence of the Polysaccharide-Degrading Rumen Bacterium Pseudobutyrivibrio xylanivorans MA3014.</title>
        <authorList>
            <person name="Palevich N."/>
            <person name="Maclean P.H."/>
            <person name="Kelly W.J."/>
            <person name="Leahy S.C."/>
            <person name="Rakonjac J."/>
            <person name="Attwood G.T."/>
        </authorList>
    </citation>
    <scope>NUCLEOTIDE SEQUENCE [LARGE SCALE GENOMIC DNA]</scope>
    <source>
        <strain evidence="3">MA3014</strain>
    </source>
</reference>
<dbReference type="InterPro" id="IPR001173">
    <property type="entry name" value="Glyco_trans_2-like"/>
</dbReference>
<dbReference type="CDD" id="cd00761">
    <property type="entry name" value="Glyco_tranf_GTA_type"/>
    <property type="match status" value="1"/>
</dbReference>
<dbReference type="InterPro" id="IPR029044">
    <property type="entry name" value="Nucleotide-diphossugar_trans"/>
</dbReference>
<evidence type="ECO:0000313" key="3">
    <source>
        <dbReference type="Proteomes" id="UP000327030"/>
    </source>
</evidence>
<dbReference type="EMBL" id="CP043028">
    <property type="protein sequence ID" value="QFJ54993.1"/>
    <property type="molecule type" value="Genomic_DNA"/>
</dbReference>
<dbReference type="Pfam" id="PF00535">
    <property type="entry name" value="Glycos_transf_2"/>
    <property type="match status" value="1"/>
</dbReference>
<keyword evidence="2" id="KW-0808">Transferase</keyword>
<evidence type="ECO:0000259" key="1">
    <source>
        <dbReference type="Pfam" id="PF00535"/>
    </source>
</evidence>
<accession>A0A5P6VQN7</accession>
<dbReference type="SUPFAM" id="SSF53448">
    <property type="entry name" value="Nucleotide-diphospho-sugar transferases"/>
    <property type="match status" value="1"/>
</dbReference>
<dbReference type="RefSeq" id="WP_151623446.1">
    <property type="nucleotide sequence ID" value="NZ_CP043028.1"/>
</dbReference>
<organism evidence="2 3">
    <name type="scientific">Pseudobutyrivibrio xylanivorans</name>
    <dbReference type="NCBI Taxonomy" id="185007"/>
    <lineage>
        <taxon>Bacteria</taxon>
        <taxon>Bacillati</taxon>
        <taxon>Bacillota</taxon>
        <taxon>Clostridia</taxon>
        <taxon>Lachnospirales</taxon>
        <taxon>Lachnospiraceae</taxon>
        <taxon>Pseudobutyrivibrio</taxon>
    </lineage>
</organism>
<name>A0A5P6VQN7_PSEXY</name>
<sequence>MPRVSIVLPTYNGSKFIGDSIKSIIAQSFKDWELIIVNDSSTDETGKIIEIFANKDNRIHIVNNETNLKIPISLNKGFRIATGEYLTWTSDDNIYHIDALEKMYTFLENNKTEMMVCAKMKFISETGALQGESRLYQNENMLVNNAVGACFLYRREILKEVGEYDKEMFLVEDYDYWLRVYFRYGSIGYINDVLYDYRMHSNSLSKTRYYDVQKSNAQMKLKYLDKILELLGDKPEKLCRIYFHILHFSEMSEENKRILKEKIDVLKMVEEKEFTEKSVVYGAGKIGKLYYESHSQNVQFFADRDINKVDNYYCGIKVISLEKMVKLSDEYNIVIAVGIEKVYEVLETLKEYKIKKCIVYTDAWW</sequence>
<protein>
    <submittedName>
        <fullName evidence="2">Glycosyl transferase family 2</fullName>
    </submittedName>
</protein>
<dbReference type="PANTHER" id="PTHR22916">
    <property type="entry name" value="GLYCOSYLTRANSFERASE"/>
    <property type="match status" value="1"/>
</dbReference>
<evidence type="ECO:0000313" key="2">
    <source>
        <dbReference type="EMBL" id="QFJ54993.1"/>
    </source>
</evidence>
<dbReference type="Proteomes" id="UP000327030">
    <property type="component" value="Chromosome 1"/>
</dbReference>
<gene>
    <name evidence="2" type="ORF">FXF36_09025</name>
</gene>
<dbReference type="OrthoDB" id="9802649at2"/>
<dbReference type="AlphaFoldDB" id="A0A5P6VQN7"/>
<dbReference type="Gene3D" id="3.40.50.720">
    <property type="entry name" value="NAD(P)-binding Rossmann-like Domain"/>
    <property type="match status" value="1"/>
</dbReference>
<feature type="domain" description="Glycosyltransferase 2-like" evidence="1">
    <location>
        <begin position="5"/>
        <end position="161"/>
    </location>
</feature>
<dbReference type="GO" id="GO:0016758">
    <property type="term" value="F:hexosyltransferase activity"/>
    <property type="evidence" value="ECO:0007669"/>
    <property type="project" value="UniProtKB-ARBA"/>
</dbReference>
<dbReference type="Gene3D" id="3.90.550.10">
    <property type="entry name" value="Spore Coat Polysaccharide Biosynthesis Protein SpsA, Chain A"/>
    <property type="match status" value="1"/>
</dbReference>
<proteinExistence type="predicted"/>
<dbReference type="KEGG" id="pxv:FXF36_09025"/>
<dbReference type="PANTHER" id="PTHR22916:SF3">
    <property type="entry name" value="UDP-GLCNAC:BETAGAL BETA-1,3-N-ACETYLGLUCOSAMINYLTRANSFERASE-LIKE PROTEIN 1"/>
    <property type="match status" value="1"/>
</dbReference>